<comment type="caution">
    <text evidence="3">The sequence shown here is derived from an EMBL/GenBank/DDBJ whole genome shotgun (WGS) entry which is preliminary data.</text>
</comment>
<dbReference type="RefSeq" id="WP_148975315.1">
    <property type="nucleotide sequence ID" value="NZ_VTER01000006.1"/>
</dbReference>
<dbReference type="InterPro" id="IPR029044">
    <property type="entry name" value="Nucleotide-diphossugar_trans"/>
</dbReference>
<accession>A0A5D4R963</accession>
<dbReference type="AlphaFoldDB" id="A0A5D4R963"/>
<dbReference type="GO" id="GO:0016758">
    <property type="term" value="F:hexosyltransferase activity"/>
    <property type="evidence" value="ECO:0007669"/>
    <property type="project" value="UniProtKB-ARBA"/>
</dbReference>
<comment type="similarity">
    <text evidence="1">Belongs to the glycosyltransferase 2 family.</text>
</comment>
<organism evidence="3 4">
    <name type="scientific">Bacillus infantis</name>
    <dbReference type="NCBI Taxonomy" id="324767"/>
    <lineage>
        <taxon>Bacteria</taxon>
        <taxon>Bacillati</taxon>
        <taxon>Bacillota</taxon>
        <taxon>Bacilli</taxon>
        <taxon>Bacillales</taxon>
        <taxon>Bacillaceae</taxon>
        <taxon>Bacillus</taxon>
    </lineage>
</organism>
<evidence type="ECO:0000256" key="1">
    <source>
        <dbReference type="ARBA" id="ARBA00006739"/>
    </source>
</evidence>
<sequence>MALSSSDSKPSDLVSIIIPFYNCSYIGNSIASALQQTYNNIEIIVVDDGSTAHLQSVKPFLSQIVYIKKTNGGTASALNKGFKIAKGNYMVWLSSDDIMLPDKIEKQLKFMKKEKAAFSFTDYKLINDKNENLTASGILSSYSRESILDGLKTNCTINGSTIMMKRDLFASVGVFDTSYRYAHDYEYWIRAYLKHDLAFLKEPLTFYRIHNRMGTKKHLRKISEETDRIQKQYGHILNNFHGWKRAK</sequence>
<evidence type="ECO:0000313" key="4">
    <source>
        <dbReference type="Proteomes" id="UP000322139"/>
    </source>
</evidence>
<evidence type="ECO:0000313" key="3">
    <source>
        <dbReference type="EMBL" id="TYS48003.1"/>
    </source>
</evidence>
<dbReference type="InterPro" id="IPR001173">
    <property type="entry name" value="Glyco_trans_2-like"/>
</dbReference>
<dbReference type="Gene3D" id="3.90.550.10">
    <property type="entry name" value="Spore Coat Polysaccharide Biosynthesis Protein SpsA, Chain A"/>
    <property type="match status" value="1"/>
</dbReference>
<dbReference type="PANTHER" id="PTHR22916:SF3">
    <property type="entry name" value="UDP-GLCNAC:BETAGAL BETA-1,3-N-ACETYLGLUCOSAMINYLTRANSFERASE-LIKE PROTEIN 1"/>
    <property type="match status" value="1"/>
</dbReference>
<dbReference type="EMBL" id="VTER01000006">
    <property type="protein sequence ID" value="TYS48003.1"/>
    <property type="molecule type" value="Genomic_DNA"/>
</dbReference>
<reference evidence="3 4" key="1">
    <citation type="submission" date="2019-08" db="EMBL/GenBank/DDBJ databases">
        <title>Bacillus genomes from the desert of Cuatro Cienegas, Coahuila.</title>
        <authorList>
            <person name="Olmedo-Alvarez G."/>
        </authorList>
    </citation>
    <scope>NUCLEOTIDE SEQUENCE [LARGE SCALE GENOMIC DNA]</scope>
    <source>
        <strain evidence="3 4">CH446_14T</strain>
    </source>
</reference>
<evidence type="ECO:0000259" key="2">
    <source>
        <dbReference type="Pfam" id="PF00535"/>
    </source>
</evidence>
<dbReference type="SUPFAM" id="SSF53448">
    <property type="entry name" value="Nucleotide-diphospho-sugar transferases"/>
    <property type="match status" value="1"/>
</dbReference>
<name>A0A5D4R963_9BACI</name>
<proteinExistence type="inferred from homology"/>
<dbReference type="PANTHER" id="PTHR22916">
    <property type="entry name" value="GLYCOSYLTRANSFERASE"/>
    <property type="match status" value="1"/>
</dbReference>
<feature type="domain" description="Glycosyltransferase 2-like" evidence="2">
    <location>
        <begin position="15"/>
        <end position="169"/>
    </location>
</feature>
<dbReference type="Pfam" id="PF00535">
    <property type="entry name" value="Glycos_transf_2"/>
    <property type="match status" value="1"/>
</dbReference>
<keyword evidence="3" id="KW-0808">Transferase</keyword>
<gene>
    <name evidence="3" type="ORF">FZD51_13885</name>
</gene>
<protein>
    <submittedName>
        <fullName evidence="3">Glycosyltransferase</fullName>
    </submittedName>
</protein>
<dbReference type="Proteomes" id="UP000322139">
    <property type="component" value="Unassembled WGS sequence"/>
</dbReference>